<keyword evidence="4" id="KW-1185">Reference proteome</keyword>
<evidence type="ECO:0000313" key="4">
    <source>
        <dbReference type="Proteomes" id="UP001193501"/>
    </source>
</evidence>
<feature type="transmembrane region" description="Helical" evidence="1">
    <location>
        <begin position="219"/>
        <end position="237"/>
    </location>
</feature>
<keyword evidence="1" id="KW-0472">Membrane</keyword>
<feature type="chain" id="PRO_5042231712" description="VPLPA-CTERM sorting domain-containing protein" evidence="2">
    <location>
        <begin position="26"/>
        <end position="243"/>
    </location>
</feature>
<gene>
    <name evidence="3" type="ORF">GV832_20835</name>
</gene>
<keyword evidence="1" id="KW-1133">Transmembrane helix</keyword>
<keyword evidence="2" id="KW-0732">Signal</keyword>
<evidence type="ECO:0008006" key="5">
    <source>
        <dbReference type="Google" id="ProtNLM"/>
    </source>
</evidence>
<organism evidence="3 4">
    <name type="scientific">Stagnihabitans tardus</name>
    <dbReference type="NCBI Taxonomy" id="2699202"/>
    <lineage>
        <taxon>Bacteria</taxon>
        <taxon>Pseudomonadati</taxon>
        <taxon>Pseudomonadota</taxon>
        <taxon>Alphaproteobacteria</taxon>
        <taxon>Rhodobacterales</taxon>
        <taxon>Paracoccaceae</taxon>
        <taxon>Stagnihabitans</taxon>
    </lineage>
</organism>
<evidence type="ECO:0000256" key="1">
    <source>
        <dbReference type="SAM" id="Phobius"/>
    </source>
</evidence>
<sequence length="243" mass="24681">MLRRNILTTIIAAGALALGLASAQAAPVTFTFTGMSSGSGSTFSFTDLSSGLTLNVGSGSFNVADPLVLPPSGNNKTFTAGGSVSTQSQGLGVVLNSTPLGPTGTDKLNSSSGFRETLSFTFGQSVKLISVGFTQMFFNTTNGPIVVFEKFGANLEANSGDLATQGPDSFDPTGTINVSNPTSSLDLSTAGYVGSDFAIGAKGGTNFFLSSITVDIQPVPVPAAGLLLGGVVLLPLLRRKRRG</sequence>
<dbReference type="AlphaFoldDB" id="A0AAE5BY61"/>
<evidence type="ECO:0000256" key="2">
    <source>
        <dbReference type="SAM" id="SignalP"/>
    </source>
</evidence>
<feature type="signal peptide" evidence="2">
    <location>
        <begin position="1"/>
        <end position="25"/>
    </location>
</feature>
<keyword evidence="1" id="KW-0812">Transmembrane</keyword>
<name>A0AAE5BY61_9RHOB</name>
<proteinExistence type="predicted"/>
<protein>
    <recommendedName>
        <fullName evidence="5">VPLPA-CTERM sorting domain-containing protein</fullName>
    </recommendedName>
</protein>
<reference evidence="3" key="1">
    <citation type="submission" date="2020-01" db="EMBL/GenBank/DDBJ databases">
        <authorList>
            <person name="Chen W.-M."/>
        </authorList>
    </citation>
    <scope>NUCLEOTIDE SEQUENCE</scope>
    <source>
        <strain evidence="3">CYK-10</strain>
    </source>
</reference>
<comment type="caution">
    <text evidence="3">The sequence shown here is derived from an EMBL/GenBank/DDBJ whole genome shotgun (WGS) entry which is preliminary data.</text>
</comment>
<dbReference type="RefSeq" id="WP_168776813.1">
    <property type="nucleotide sequence ID" value="NZ_JAABNR010000046.1"/>
</dbReference>
<evidence type="ECO:0000313" key="3">
    <source>
        <dbReference type="EMBL" id="NBZ90033.1"/>
    </source>
</evidence>
<accession>A0AAE5BY61</accession>
<dbReference type="EMBL" id="JAABNR010000046">
    <property type="protein sequence ID" value="NBZ90033.1"/>
    <property type="molecule type" value="Genomic_DNA"/>
</dbReference>
<dbReference type="Proteomes" id="UP001193501">
    <property type="component" value="Unassembled WGS sequence"/>
</dbReference>